<dbReference type="Pfam" id="PF13280">
    <property type="entry name" value="WYL"/>
    <property type="match status" value="1"/>
</dbReference>
<dbReference type="PANTHER" id="PTHR34580">
    <property type="match status" value="1"/>
</dbReference>
<dbReference type="PANTHER" id="PTHR34580:SF9">
    <property type="entry name" value="SLL5097 PROTEIN"/>
    <property type="match status" value="1"/>
</dbReference>
<accession>A0A6I6H2U9</accession>
<evidence type="ECO:0000313" key="3">
    <source>
        <dbReference type="EMBL" id="QGW28891.1"/>
    </source>
</evidence>
<organism evidence="3 4">
    <name type="scientific">Phnomibacter ginsenosidimutans</name>
    <dbReference type="NCBI Taxonomy" id="2676868"/>
    <lineage>
        <taxon>Bacteria</taxon>
        <taxon>Pseudomonadati</taxon>
        <taxon>Bacteroidota</taxon>
        <taxon>Chitinophagia</taxon>
        <taxon>Chitinophagales</taxon>
        <taxon>Chitinophagaceae</taxon>
        <taxon>Phnomibacter</taxon>
    </lineage>
</organism>
<sequence length="338" mass="39558">MPANKSALSRYRIIDRCLRNNMHPFPDKDYIRNKCEMEIFGELSGKISISQIEKDFEAMRNDKGLGYYAPIKYHKVRKGYYYDEHNYSIEKLPLNPQEEDALKFASLTLYQYRNISIFEHFKEAIDKIYTRLSLSRQPGDPMVDQLVQFEKTLGSDGNDWLQPIYHAIANNHPISFEYDNIYKQEHKTFSLVPYLLKENRNKWYVIGWYEKHAAYLTFALDRMTNVILEPKIVVKRTDFNPESLFKNAVGIMGGSDHPIDLVIEVKEPISVLLEKHPMHHSQAITKRLKDGIQVSMQVIDSPELLSQLLSFGKHLTIIKPLELKQQFKETLQEMLAQN</sequence>
<protein>
    <submittedName>
        <fullName evidence="3">WYL domain-containing protein</fullName>
    </submittedName>
</protein>
<feature type="domain" description="WCX" evidence="2">
    <location>
        <begin position="258"/>
        <end position="335"/>
    </location>
</feature>
<dbReference type="EMBL" id="CP046566">
    <property type="protein sequence ID" value="QGW28891.1"/>
    <property type="molecule type" value="Genomic_DNA"/>
</dbReference>
<dbReference type="KEGG" id="fls:GLV81_13000"/>
<evidence type="ECO:0000259" key="2">
    <source>
        <dbReference type="Pfam" id="PF25583"/>
    </source>
</evidence>
<dbReference type="InterPro" id="IPR026881">
    <property type="entry name" value="WYL_dom"/>
</dbReference>
<dbReference type="InterPro" id="IPR057727">
    <property type="entry name" value="WCX_dom"/>
</dbReference>
<gene>
    <name evidence="3" type="ORF">GLV81_13000</name>
</gene>
<name>A0A6I6H2U9_9BACT</name>
<keyword evidence="4" id="KW-1185">Reference proteome</keyword>
<feature type="domain" description="WYL" evidence="1">
    <location>
        <begin position="160"/>
        <end position="226"/>
    </location>
</feature>
<dbReference type="Proteomes" id="UP000426027">
    <property type="component" value="Chromosome"/>
</dbReference>
<proteinExistence type="predicted"/>
<dbReference type="PROSITE" id="PS52050">
    <property type="entry name" value="WYL"/>
    <property type="match status" value="1"/>
</dbReference>
<dbReference type="InterPro" id="IPR051534">
    <property type="entry name" value="CBASS_pafABC_assoc_protein"/>
</dbReference>
<reference evidence="3 4" key="1">
    <citation type="submission" date="2019-11" db="EMBL/GenBank/DDBJ databases">
        <authorList>
            <person name="Im W.T."/>
        </authorList>
    </citation>
    <scope>NUCLEOTIDE SEQUENCE [LARGE SCALE GENOMIC DNA]</scope>
    <source>
        <strain evidence="3 4">SB-02</strain>
    </source>
</reference>
<evidence type="ECO:0000259" key="1">
    <source>
        <dbReference type="Pfam" id="PF13280"/>
    </source>
</evidence>
<dbReference type="RefSeq" id="WP_157479244.1">
    <property type="nucleotide sequence ID" value="NZ_CP046566.1"/>
</dbReference>
<evidence type="ECO:0000313" key="4">
    <source>
        <dbReference type="Proteomes" id="UP000426027"/>
    </source>
</evidence>
<dbReference type="AlphaFoldDB" id="A0A6I6H2U9"/>
<dbReference type="Pfam" id="PF25583">
    <property type="entry name" value="WCX"/>
    <property type="match status" value="1"/>
</dbReference>